<name>A0A854QGY6_CRYNE</name>
<gene>
    <name evidence="2" type="ORF">C361_04519</name>
</gene>
<dbReference type="EMBL" id="AMKT01000056">
    <property type="protein sequence ID" value="OXG18396.1"/>
    <property type="molecule type" value="Genomic_DNA"/>
</dbReference>
<organism evidence="2 3">
    <name type="scientific">Cryptococcus neoformans Tu259-1</name>
    <dbReference type="NCBI Taxonomy" id="1230072"/>
    <lineage>
        <taxon>Eukaryota</taxon>
        <taxon>Fungi</taxon>
        <taxon>Dikarya</taxon>
        <taxon>Basidiomycota</taxon>
        <taxon>Agaricomycotina</taxon>
        <taxon>Tremellomycetes</taxon>
        <taxon>Tremellales</taxon>
        <taxon>Cryptococcaceae</taxon>
        <taxon>Cryptococcus</taxon>
        <taxon>Cryptococcus neoformans species complex</taxon>
    </lineage>
</organism>
<reference evidence="2 3" key="1">
    <citation type="submission" date="2017-06" db="EMBL/GenBank/DDBJ databases">
        <title>Global population genomics of the pathogenic fungus Cryptococcus neoformans var. grubii.</title>
        <authorList>
            <person name="Cuomo C."/>
            <person name="Litvintseva A."/>
            <person name="Chen Y."/>
            <person name="Young S."/>
            <person name="Zeng Q."/>
            <person name="Chapman S."/>
            <person name="Gujja S."/>
            <person name="Saif S."/>
            <person name="Birren B."/>
        </authorList>
    </citation>
    <scope>NUCLEOTIDE SEQUENCE [LARGE SCALE GENOMIC DNA]</scope>
    <source>
        <strain evidence="2 3">Tu259-1</strain>
    </source>
</reference>
<dbReference type="OrthoDB" id="3358869at2759"/>
<dbReference type="InterPro" id="IPR013183">
    <property type="entry name" value="Hsk3-like"/>
</dbReference>
<dbReference type="GO" id="GO:0051010">
    <property type="term" value="F:microtubule plus-end binding"/>
    <property type="evidence" value="ECO:0007669"/>
    <property type="project" value="TreeGrafter"/>
</dbReference>
<evidence type="ECO:0000313" key="2">
    <source>
        <dbReference type="EMBL" id="OXG18396.1"/>
    </source>
</evidence>
<feature type="region of interest" description="Disordered" evidence="1">
    <location>
        <begin position="71"/>
        <end position="90"/>
    </location>
</feature>
<dbReference type="AlphaFoldDB" id="A0A854QGY6"/>
<evidence type="ECO:0000256" key="1">
    <source>
        <dbReference type="SAM" id="MobiDB-lite"/>
    </source>
</evidence>
<protein>
    <submittedName>
        <fullName evidence="2">Uncharacterized protein</fullName>
    </submittedName>
</protein>
<dbReference type="PANTHER" id="PTHR28289">
    <property type="entry name" value="DASH COMPLEX SUBUNIT HSK3"/>
    <property type="match status" value="1"/>
</dbReference>
<dbReference type="Pfam" id="PF08227">
    <property type="entry name" value="DASH_Hsk3"/>
    <property type="match status" value="1"/>
</dbReference>
<feature type="compositionally biased region" description="Low complexity" evidence="1">
    <location>
        <begin position="71"/>
        <end position="83"/>
    </location>
</feature>
<dbReference type="InterPro" id="IPR042332">
    <property type="entry name" value="Hsk3"/>
</dbReference>
<dbReference type="PANTHER" id="PTHR28289:SF1">
    <property type="entry name" value="DASH COMPLEX SUBUNIT HSK3"/>
    <property type="match status" value="1"/>
</dbReference>
<evidence type="ECO:0000313" key="3">
    <source>
        <dbReference type="Proteomes" id="UP000199727"/>
    </source>
</evidence>
<comment type="caution">
    <text evidence="2">The sequence shown here is derived from an EMBL/GenBank/DDBJ whole genome shotgun (WGS) entry which is preliminary data.</text>
</comment>
<proteinExistence type="predicted"/>
<dbReference type="GO" id="GO:0042729">
    <property type="term" value="C:DASH complex"/>
    <property type="evidence" value="ECO:0007669"/>
    <property type="project" value="TreeGrafter"/>
</dbReference>
<dbReference type="Proteomes" id="UP000199727">
    <property type="component" value="Unassembled WGS sequence"/>
</dbReference>
<sequence>MSSSTVKQRHYSALASRIRSLHANLAETEGLLDMMTHQLDATAKIGVHCGSQFMAVSRLLDKELKDLMDAATAADQQSTTSAAPSPEKSS</sequence>
<accession>A0A854QGY6</accession>
<dbReference type="GO" id="GO:0008608">
    <property type="term" value="P:attachment of spindle microtubules to kinetochore"/>
    <property type="evidence" value="ECO:0007669"/>
    <property type="project" value="InterPro"/>
</dbReference>